<dbReference type="EMBL" id="LVVM01003021">
    <property type="protein sequence ID" value="OJA15585.1"/>
    <property type="molecule type" value="Genomic_DNA"/>
</dbReference>
<gene>
    <name evidence="1" type="ORF">AZE42_11983</name>
</gene>
<protein>
    <submittedName>
        <fullName evidence="1">Uncharacterized protein</fullName>
    </submittedName>
</protein>
<dbReference type="Proteomes" id="UP000183567">
    <property type="component" value="Unassembled WGS sequence"/>
</dbReference>
<comment type="caution">
    <text evidence="1">The sequence shown here is derived from an EMBL/GenBank/DDBJ whole genome shotgun (WGS) entry which is preliminary data.</text>
</comment>
<dbReference type="AlphaFoldDB" id="A0A1J8QPZ7"/>
<proteinExistence type="predicted"/>
<evidence type="ECO:0000313" key="1">
    <source>
        <dbReference type="EMBL" id="OJA15585.1"/>
    </source>
</evidence>
<accession>A0A1J8QPZ7</accession>
<evidence type="ECO:0000313" key="2">
    <source>
        <dbReference type="Proteomes" id="UP000183567"/>
    </source>
</evidence>
<reference evidence="1 2" key="1">
    <citation type="submission" date="2016-03" db="EMBL/GenBank/DDBJ databases">
        <title>Comparative genomics of the ectomycorrhizal sister species Rhizopogon vinicolor and Rhizopogon vesiculosus (Basidiomycota: Boletales) reveals a divergence of the mating type B locus.</title>
        <authorList>
            <person name="Mujic A.B."/>
            <person name="Kuo A."/>
            <person name="Tritt A."/>
            <person name="Lipzen A."/>
            <person name="Chen C."/>
            <person name="Johnson J."/>
            <person name="Sharma A."/>
            <person name="Barry K."/>
            <person name="Grigoriev I.V."/>
            <person name="Spatafora J.W."/>
        </authorList>
    </citation>
    <scope>NUCLEOTIDE SEQUENCE [LARGE SCALE GENOMIC DNA]</scope>
    <source>
        <strain evidence="1 2">AM-OR11-056</strain>
    </source>
</reference>
<sequence length="56" mass="6586">MDQHTYRRKLCKVKQERRQSGADGQIMAEKIELDDLEFLNLFTTTDAWVQLSNSVQ</sequence>
<name>A0A1J8QPZ7_9AGAM</name>
<keyword evidence="2" id="KW-1185">Reference proteome</keyword>
<organism evidence="1 2">
    <name type="scientific">Rhizopogon vesiculosus</name>
    <dbReference type="NCBI Taxonomy" id="180088"/>
    <lineage>
        <taxon>Eukaryota</taxon>
        <taxon>Fungi</taxon>
        <taxon>Dikarya</taxon>
        <taxon>Basidiomycota</taxon>
        <taxon>Agaricomycotina</taxon>
        <taxon>Agaricomycetes</taxon>
        <taxon>Agaricomycetidae</taxon>
        <taxon>Boletales</taxon>
        <taxon>Suillineae</taxon>
        <taxon>Rhizopogonaceae</taxon>
        <taxon>Rhizopogon</taxon>
    </lineage>
</organism>